<sequence length="523" mass="58694">MGSNLSAKKEILLYSNLYFLFSLLIAFMEGIKIGKDIPRDIEKDIRSKQSFNNKKLNEQQQDTIQFYDLNVPSYETVLTPTDFELAMELDDSPNESDWDSEAMYNLDKFEGDIANKINASTVALFIRGAPEKADSKTNKGRIQLNAIRDRRQLWNNARIPYALSSHEMMHAVGFFHEQSRPDRDDFIAILWHNILPGMQGQFEKYSQATIQTLGSDYDYGSIMHYGPNAFTRNGLPTIMPRRQAAIGQRVGFSKLDAWKINTLYDCPNYGGSYGGGNSQSSTTSPVFPQPQPVASTLRPFVPTTPRLCRNTRPDCDLLASQGWCSRNPQWMREHCPVSCRMCLIPNVETRRPSPPHSLPFPSPRPIVPLTSTIPTTTSTSSPMPVCEDLRVDCAELAKRRYCITAPSFTRTFCARSCGFCFVPLATDSPSSSLGGNSLIIPSSQLPPTTFTQRPMVTFWPYRPSSSNETKPPLSSSLYSKGKPPMGSCKDRKHFCSIWKHSGFCQGVFQGYMKKNCPATCGFC</sequence>
<evidence type="ECO:0000256" key="3">
    <source>
        <dbReference type="ARBA" id="ARBA00022723"/>
    </source>
</evidence>
<dbReference type="InterPro" id="IPR034035">
    <property type="entry name" value="Astacin-like_dom"/>
</dbReference>
<dbReference type="Proteomes" id="UP000887560">
    <property type="component" value="Unplaced"/>
</dbReference>
<dbReference type="PROSITE" id="PS51864">
    <property type="entry name" value="ASTACIN"/>
    <property type="match status" value="1"/>
</dbReference>
<evidence type="ECO:0000256" key="6">
    <source>
        <dbReference type="ARBA" id="ARBA00023049"/>
    </source>
</evidence>
<dbReference type="Gene3D" id="3.40.390.10">
    <property type="entry name" value="Collagenase (Catalytic Domain)"/>
    <property type="match status" value="1"/>
</dbReference>
<keyword evidence="13" id="KW-1133">Transmembrane helix</keyword>
<dbReference type="GO" id="GO:0006508">
    <property type="term" value="P:proteolysis"/>
    <property type="evidence" value="ECO:0007669"/>
    <property type="project" value="UniProtKB-KW"/>
</dbReference>
<proteinExistence type="predicted"/>
<name>A0A915NKC3_9BILA</name>
<dbReference type="InterPro" id="IPR001506">
    <property type="entry name" value="Peptidase_M12A"/>
</dbReference>
<dbReference type="AlphaFoldDB" id="A0A915NKC3"/>
<keyword evidence="4 10" id="KW-0378">Hydrolase</keyword>
<evidence type="ECO:0000256" key="10">
    <source>
        <dbReference type="PROSITE-ProRule" id="PRU01211"/>
    </source>
</evidence>
<feature type="domain" description="ShKT" evidence="14">
    <location>
        <begin position="386"/>
        <end position="420"/>
    </location>
</feature>
<evidence type="ECO:0000256" key="2">
    <source>
        <dbReference type="ARBA" id="ARBA00022670"/>
    </source>
</evidence>
<dbReference type="GO" id="GO:0004222">
    <property type="term" value="F:metalloendopeptidase activity"/>
    <property type="evidence" value="ECO:0007669"/>
    <property type="project" value="UniProtKB-UniRule"/>
</dbReference>
<feature type="region of interest" description="Disordered" evidence="12">
    <location>
        <begin position="275"/>
        <end position="295"/>
    </location>
</feature>
<keyword evidence="13" id="KW-0472">Membrane</keyword>
<feature type="binding site" evidence="10">
    <location>
        <position position="166"/>
    </location>
    <ligand>
        <name>Zn(2+)</name>
        <dbReference type="ChEBI" id="CHEBI:29105"/>
        <note>catalytic</note>
    </ligand>
</feature>
<dbReference type="EC" id="3.4.24.-" evidence="11"/>
<comment type="caution">
    <text evidence="9">Lacks conserved residue(s) required for the propagation of feature annotation.</text>
</comment>
<evidence type="ECO:0000256" key="8">
    <source>
        <dbReference type="ARBA" id="ARBA00023157"/>
    </source>
</evidence>
<feature type="domain" description="ShKT" evidence="14">
    <location>
        <begin position="308"/>
        <end position="342"/>
    </location>
</feature>
<feature type="domain" description="ShKT" evidence="14">
    <location>
        <begin position="488"/>
        <end position="523"/>
    </location>
</feature>
<dbReference type="PROSITE" id="PS51670">
    <property type="entry name" value="SHKT"/>
    <property type="match status" value="3"/>
</dbReference>
<keyword evidence="2 10" id="KW-0645">Protease</keyword>
<evidence type="ECO:0000313" key="17">
    <source>
        <dbReference type="WBParaSite" id="scf7180000417670.g1595"/>
    </source>
</evidence>
<evidence type="ECO:0000259" key="14">
    <source>
        <dbReference type="PROSITE" id="PS51670"/>
    </source>
</evidence>
<feature type="domain" description="Peptidase M12A" evidence="15">
    <location>
        <begin position="166"/>
        <end position="267"/>
    </location>
</feature>
<protein>
    <recommendedName>
        <fullName evidence="11">Metalloendopeptidase</fullName>
        <ecNumber evidence="11">3.4.24.-</ecNumber>
    </recommendedName>
</protein>
<feature type="binding site" evidence="10">
    <location>
        <position position="170"/>
    </location>
    <ligand>
        <name>Zn(2+)</name>
        <dbReference type="ChEBI" id="CHEBI:29105"/>
        <note>catalytic</note>
    </ligand>
</feature>
<comment type="cofactor">
    <cofactor evidence="10 11">
        <name>Zn(2+)</name>
        <dbReference type="ChEBI" id="CHEBI:29105"/>
    </cofactor>
    <text evidence="10 11">Binds 1 zinc ion per subunit.</text>
</comment>
<dbReference type="SMART" id="SM00235">
    <property type="entry name" value="ZnMc"/>
    <property type="match status" value="1"/>
</dbReference>
<dbReference type="PRINTS" id="PR00480">
    <property type="entry name" value="ASTACIN"/>
</dbReference>
<keyword evidence="5 10" id="KW-0862">Zinc</keyword>
<evidence type="ECO:0000259" key="15">
    <source>
        <dbReference type="PROSITE" id="PS51864"/>
    </source>
</evidence>
<dbReference type="PANTHER" id="PTHR10127">
    <property type="entry name" value="DISCOIDIN, CUB, EGF, LAMININ , AND ZINC METALLOPROTEASE DOMAIN CONTAINING"/>
    <property type="match status" value="1"/>
</dbReference>
<dbReference type="CDD" id="cd04280">
    <property type="entry name" value="ZnMc_astacin_like"/>
    <property type="match status" value="1"/>
</dbReference>
<organism evidence="16 17">
    <name type="scientific">Meloidogyne floridensis</name>
    <dbReference type="NCBI Taxonomy" id="298350"/>
    <lineage>
        <taxon>Eukaryota</taxon>
        <taxon>Metazoa</taxon>
        <taxon>Ecdysozoa</taxon>
        <taxon>Nematoda</taxon>
        <taxon>Chromadorea</taxon>
        <taxon>Rhabditida</taxon>
        <taxon>Tylenchina</taxon>
        <taxon>Tylenchomorpha</taxon>
        <taxon>Tylenchoidea</taxon>
        <taxon>Meloidogynidae</taxon>
        <taxon>Meloidogyninae</taxon>
        <taxon>Meloidogyne</taxon>
    </lineage>
</organism>
<keyword evidence="7" id="KW-0865">Zymogen</keyword>
<feature type="disulfide bond" evidence="9">
    <location>
        <begin position="308"/>
        <end position="342"/>
    </location>
</feature>
<accession>A0A915NKC3</accession>
<feature type="binding site" evidence="10">
    <location>
        <position position="176"/>
    </location>
    <ligand>
        <name>Zn(2+)</name>
        <dbReference type="ChEBI" id="CHEBI:29105"/>
        <note>catalytic</note>
    </ligand>
</feature>
<evidence type="ECO:0000256" key="9">
    <source>
        <dbReference type="PROSITE-ProRule" id="PRU01005"/>
    </source>
</evidence>
<dbReference type="Pfam" id="PF01400">
    <property type="entry name" value="Astacin"/>
    <property type="match status" value="1"/>
</dbReference>
<dbReference type="PANTHER" id="PTHR10127:SF897">
    <property type="entry name" value="ZINC METALLOPROTEINASE NAS-15"/>
    <property type="match status" value="1"/>
</dbReference>
<evidence type="ECO:0000256" key="4">
    <source>
        <dbReference type="ARBA" id="ARBA00022801"/>
    </source>
</evidence>
<dbReference type="WBParaSite" id="scf7180000417670.g1595">
    <property type="protein sequence ID" value="scf7180000417670.g1595"/>
    <property type="gene ID" value="scf7180000417670.g1595"/>
</dbReference>
<comment type="function">
    <text evidence="1">Metalloprotease.</text>
</comment>
<keyword evidence="3 10" id="KW-0479">Metal-binding</keyword>
<keyword evidence="8 9" id="KW-1015">Disulfide bond</keyword>
<dbReference type="InterPro" id="IPR006026">
    <property type="entry name" value="Peptidase_Metallo"/>
</dbReference>
<dbReference type="Gene3D" id="1.10.10.1940">
    <property type="match status" value="2"/>
</dbReference>
<evidence type="ECO:0000256" key="12">
    <source>
        <dbReference type="SAM" id="MobiDB-lite"/>
    </source>
</evidence>
<keyword evidence="13" id="KW-0812">Transmembrane</keyword>
<feature type="active site" evidence="10">
    <location>
        <position position="167"/>
    </location>
</feature>
<evidence type="ECO:0000256" key="5">
    <source>
        <dbReference type="ARBA" id="ARBA00022833"/>
    </source>
</evidence>
<reference evidence="17" key="1">
    <citation type="submission" date="2022-11" db="UniProtKB">
        <authorList>
            <consortium name="WormBaseParasite"/>
        </authorList>
    </citation>
    <scope>IDENTIFICATION</scope>
</reference>
<dbReference type="SMART" id="SM00254">
    <property type="entry name" value="ShKT"/>
    <property type="match status" value="3"/>
</dbReference>
<dbReference type="GO" id="GO:0008270">
    <property type="term" value="F:zinc ion binding"/>
    <property type="evidence" value="ECO:0007669"/>
    <property type="project" value="UniProtKB-UniRule"/>
</dbReference>
<dbReference type="Pfam" id="PF01549">
    <property type="entry name" value="ShK"/>
    <property type="match status" value="3"/>
</dbReference>
<evidence type="ECO:0000256" key="1">
    <source>
        <dbReference type="ARBA" id="ARBA00002657"/>
    </source>
</evidence>
<dbReference type="InterPro" id="IPR024079">
    <property type="entry name" value="MetalloPept_cat_dom_sf"/>
</dbReference>
<evidence type="ECO:0000256" key="13">
    <source>
        <dbReference type="SAM" id="Phobius"/>
    </source>
</evidence>
<keyword evidence="16" id="KW-1185">Reference proteome</keyword>
<feature type="disulfide bond" evidence="9">
    <location>
        <begin position="386"/>
        <end position="420"/>
    </location>
</feature>
<dbReference type="InterPro" id="IPR003582">
    <property type="entry name" value="ShKT_dom"/>
</dbReference>
<evidence type="ECO:0000256" key="7">
    <source>
        <dbReference type="ARBA" id="ARBA00023145"/>
    </source>
</evidence>
<dbReference type="SUPFAM" id="SSF55486">
    <property type="entry name" value="Metalloproteases ('zincins'), catalytic domain"/>
    <property type="match status" value="1"/>
</dbReference>
<evidence type="ECO:0000313" key="16">
    <source>
        <dbReference type="Proteomes" id="UP000887560"/>
    </source>
</evidence>
<feature type="transmembrane region" description="Helical" evidence="13">
    <location>
        <begin position="12"/>
        <end position="31"/>
    </location>
</feature>
<keyword evidence="6 10" id="KW-0482">Metalloprotease</keyword>
<evidence type="ECO:0000256" key="11">
    <source>
        <dbReference type="RuleBase" id="RU361183"/>
    </source>
</evidence>